<feature type="domain" description="Major facilitator superfamily (MFS) profile" evidence="6">
    <location>
        <begin position="25"/>
        <end position="483"/>
    </location>
</feature>
<dbReference type="PIRSF" id="PIRSF002808">
    <property type="entry name" value="Hexose_phosphate_transp"/>
    <property type="match status" value="1"/>
</dbReference>
<dbReference type="EMBL" id="SRYD01000016">
    <property type="protein sequence ID" value="TGY74912.1"/>
    <property type="molecule type" value="Genomic_DNA"/>
</dbReference>
<dbReference type="PANTHER" id="PTHR43826">
    <property type="entry name" value="GLUCOSE-6-PHOSPHATE EXCHANGER SLC37A4"/>
    <property type="match status" value="1"/>
</dbReference>
<evidence type="ECO:0000259" key="6">
    <source>
        <dbReference type="PROSITE" id="PS50850"/>
    </source>
</evidence>
<keyword evidence="3 5" id="KW-1133">Transmembrane helix</keyword>
<evidence type="ECO:0000313" key="8">
    <source>
        <dbReference type="Proteomes" id="UP000306630"/>
    </source>
</evidence>
<evidence type="ECO:0000256" key="3">
    <source>
        <dbReference type="ARBA" id="ARBA00022989"/>
    </source>
</evidence>
<feature type="transmembrane region" description="Helical" evidence="5">
    <location>
        <begin position="21"/>
        <end position="39"/>
    </location>
</feature>
<evidence type="ECO:0000256" key="2">
    <source>
        <dbReference type="ARBA" id="ARBA00022692"/>
    </source>
</evidence>
<dbReference type="InterPro" id="IPR011701">
    <property type="entry name" value="MFS"/>
</dbReference>
<dbReference type="Gene3D" id="1.20.1250.20">
    <property type="entry name" value="MFS general substrate transporter like domains"/>
    <property type="match status" value="2"/>
</dbReference>
<dbReference type="InterPro" id="IPR000849">
    <property type="entry name" value="Sugar_P_transporter"/>
</dbReference>
<dbReference type="Proteomes" id="UP000306630">
    <property type="component" value="Unassembled WGS sequence"/>
</dbReference>
<feature type="transmembrane region" description="Helical" evidence="5">
    <location>
        <begin position="233"/>
        <end position="254"/>
    </location>
</feature>
<dbReference type="GO" id="GO:0005886">
    <property type="term" value="C:plasma membrane"/>
    <property type="evidence" value="ECO:0007669"/>
    <property type="project" value="TreeGrafter"/>
</dbReference>
<dbReference type="Pfam" id="PF07690">
    <property type="entry name" value="MFS_1"/>
    <property type="match status" value="1"/>
</dbReference>
<feature type="transmembrane region" description="Helical" evidence="5">
    <location>
        <begin position="169"/>
        <end position="190"/>
    </location>
</feature>
<feature type="transmembrane region" description="Helical" evidence="5">
    <location>
        <begin position="299"/>
        <end position="317"/>
    </location>
</feature>
<dbReference type="GO" id="GO:0061513">
    <property type="term" value="F:glucose 6-phosphate:phosphate antiporter activity"/>
    <property type="evidence" value="ECO:0007669"/>
    <property type="project" value="TreeGrafter"/>
</dbReference>
<evidence type="ECO:0000256" key="1">
    <source>
        <dbReference type="ARBA" id="ARBA00004127"/>
    </source>
</evidence>
<name>A0A4S1ZQ56_9BACT</name>
<feature type="transmembrane region" description="Helical" evidence="5">
    <location>
        <begin position="337"/>
        <end position="357"/>
    </location>
</feature>
<feature type="transmembrane region" description="Helical" evidence="5">
    <location>
        <begin position="51"/>
        <end position="74"/>
    </location>
</feature>
<protein>
    <submittedName>
        <fullName evidence="7">MFS transporter</fullName>
    </submittedName>
</protein>
<dbReference type="InterPro" id="IPR036259">
    <property type="entry name" value="MFS_trans_sf"/>
</dbReference>
<dbReference type="InterPro" id="IPR020846">
    <property type="entry name" value="MFS_dom"/>
</dbReference>
<gene>
    <name evidence="7" type="ORF">E5333_05390</name>
</gene>
<keyword evidence="2 5" id="KW-0812">Transmembrane</keyword>
<dbReference type="AlphaFoldDB" id="A0A4S1ZQ56"/>
<comment type="caution">
    <text evidence="7">The sequence shown here is derived from an EMBL/GenBank/DDBJ whole genome shotgun (WGS) entry which is preliminary data.</text>
</comment>
<feature type="transmembrane region" description="Helical" evidence="5">
    <location>
        <begin position="126"/>
        <end position="148"/>
    </location>
</feature>
<feature type="transmembrane region" description="Helical" evidence="5">
    <location>
        <begin position="427"/>
        <end position="448"/>
    </location>
</feature>
<dbReference type="GO" id="GO:0035435">
    <property type="term" value="P:phosphate ion transmembrane transport"/>
    <property type="evidence" value="ECO:0007669"/>
    <property type="project" value="TreeGrafter"/>
</dbReference>
<dbReference type="PANTHER" id="PTHR43826:SF3">
    <property type="entry name" value="GLUCOSE-6-PHOSPHATE EXCHANGER SLC37A4"/>
    <property type="match status" value="1"/>
</dbReference>
<proteinExistence type="predicted"/>
<comment type="subcellular location">
    <subcellularLocation>
        <location evidence="1">Endomembrane system</location>
        <topology evidence="1">Multi-pass membrane protein</topology>
    </subcellularLocation>
</comment>
<evidence type="ECO:0000256" key="5">
    <source>
        <dbReference type="SAM" id="Phobius"/>
    </source>
</evidence>
<sequence>MEKNNIYASWDPDVAKRFKSWQLRTIVVSMIGYAIYYFVRKNFSLAMPGLTAQYGISNTSFGIVIGIGSLIYGFSRFANGFIVDKFSARTIMAIGLLLCALSNFAFGWGVNISAWITGVSEGPDLINMLILVMGITIVLNQAFQGVGYPPCARLLPCWIHPSELATKMSIWNTSHSIGAGAAVIACGYIMGSMGTDLSNNPEIINRVAANLKLDPSTAEGMNQILQYARHWDAWQWCFWIPAVIAVFGAAWLYFGLRDDPQSVGLPELPGTKTGKSTASGAKNPSHGRFLKVMVWTNRWIWTLCIANVFVYVMRMGILDWGPKFLTESRGMSIEAAAWSVAVFEFFAIVGTIAAGWATDHIFNGKAHRMCLVCMAAAAIFMTLFILFPNMPVVGSIALLAGAGFFIYGPQALIGIGSANQATKEAAATANGLAGIFGYVGSFLSAIGVGIIADTYGWNTVFYLIIGVGILGAVTFATMWLAPRDGYARSQAFYASEAKNVAEAEENIAINGDGPAKTDE</sequence>
<dbReference type="SUPFAM" id="SSF103473">
    <property type="entry name" value="MFS general substrate transporter"/>
    <property type="match status" value="1"/>
</dbReference>
<accession>A0A4S1ZQ56</accession>
<dbReference type="PROSITE" id="PS50850">
    <property type="entry name" value="MFS"/>
    <property type="match status" value="1"/>
</dbReference>
<reference evidence="7 8" key="1">
    <citation type="submission" date="2019-04" db="EMBL/GenBank/DDBJ databases">
        <title>Microbes associate with the intestines of laboratory mice.</title>
        <authorList>
            <person name="Navarre W."/>
            <person name="Wong E."/>
            <person name="Huang K."/>
            <person name="Tropini C."/>
            <person name="Ng K."/>
            <person name="Yu B."/>
        </authorList>
    </citation>
    <scope>NUCLEOTIDE SEQUENCE [LARGE SCALE GENOMIC DNA]</scope>
    <source>
        <strain evidence="7 8">NM06_A21</strain>
    </source>
</reference>
<feature type="transmembrane region" description="Helical" evidence="5">
    <location>
        <begin position="86"/>
        <end position="106"/>
    </location>
</feature>
<keyword evidence="4 5" id="KW-0472">Membrane</keyword>
<feature type="transmembrane region" description="Helical" evidence="5">
    <location>
        <begin position="369"/>
        <end position="387"/>
    </location>
</feature>
<feature type="transmembrane region" description="Helical" evidence="5">
    <location>
        <begin position="393"/>
        <end position="415"/>
    </location>
</feature>
<organism evidence="7 8">
    <name type="scientific">Muribaculum intestinale</name>
    <dbReference type="NCBI Taxonomy" id="1796646"/>
    <lineage>
        <taxon>Bacteria</taxon>
        <taxon>Pseudomonadati</taxon>
        <taxon>Bacteroidota</taxon>
        <taxon>Bacteroidia</taxon>
        <taxon>Bacteroidales</taxon>
        <taxon>Muribaculaceae</taxon>
        <taxon>Muribaculum</taxon>
    </lineage>
</organism>
<dbReference type="GO" id="GO:0012505">
    <property type="term" value="C:endomembrane system"/>
    <property type="evidence" value="ECO:0007669"/>
    <property type="project" value="UniProtKB-SubCell"/>
</dbReference>
<evidence type="ECO:0000313" key="7">
    <source>
        <dbReference type="EMBL" id="TGY74912.1"/>
    </source>
</evidence>
<dbReference type="RefSeq" id="WP_123611406.1">
    <property type="nucleotide sequence ID" value="NZ_CALDAO010000094.1"/>
</dbReference>
<dbReference type="InterPro" id="IPR051337">
    <property type="entry name" value="OPA_Antiporter"/>
</dbReference>
<evidence type="ECO:0000256" key="4">
    <source>
        <dbReference type="ARBA" id="ARBA00023136"/>
    </source>
</evidence>
<feature type="transmembrane region" description="Helical" evidence="5">
    <location>
        <begin position="460"/>
        <end position="481"/>
    </location>
</feature>